<keyword evidence="12" id="KW-1133">Transmembrane helix</keyword>
<evidence type="ECO:0000256" key="6">
    <source>
        <dbReference type="ARBA" id="ARBA00022617"/>
    </source>
</evidence>
<evidence type="ECO:0000256" key="10">
    <source>
        <dbReference type="ARBA" id="ARBA00022763"/>
    </source>
</evidence>
<dbReference type="GO" id="GO:0005739">
    <property type="term" value="C:mitochondrion"/>
    <property type="evidence" value="ECO:0007669"/>
    <property type="project" value="GOC"/>
</dbReference>
<keyword evidence="15" id="KW-0472">Membrane</keyword>
<dbReference type="GO" id="GO:0005634">
    <property type="term" value="C:nucleus"/>
    <property type="evidence" value="ECO:0007669"/>
    <property type="project" value="UniProtKB-SubCell"/>
</dbReference>
<dbReference type="EMBL" id="APCN01003551">
    <property type="status" value="NOT_ANNOTATED_CDS"/>
    <property type="molecule type" value="Genomic_DNA"/>
</dbReference>
<evidence type="ECO:0000256" key="1">
    <source>
        <dbReference type="ARBA" id="ARBA00004123"/>
    </source>
</evidence>
<evidence type="ECO:0000256" key="20">
    <source>
        <dbReference type="ARBA" id="ARBA00025560"/>
    </source>
</evidence>
<evidence type="ECO:0000256" key="4">
    <source>
        <dbReference type="ARBA" id="ARBA00007720"/>
    </source>
</evidence>
<dbReference type="Proteomes" id="UP000075840">
    <property type="component" value="Unassembled WGS sequence"/>
</dbReference>
<keyword evidence="10" id="KW-0227">DNA damage</keyword>
<dbReference type="VEuPathDB" id="VectorBase:AARA009034"/>
<dbReference type="InterPro" id="IPR018495">
    <property type="entry name" value="Succ_DH_cyt_bsu_CS"/>
</dbReference>
<dbReference type="SMART" id="SM00268">
    <property type="entry name" value="ACTIN"/>
    <property type="match status" value="1"/>
</dbReference>
<keyword evidence="11" id="KW-0067">ATP-binding</keyword>
<dbReference type="GO" id="GO:0006281">
    <property type="term" value="P:DNA repair"/>
    <property type="evidence" value="ECO:0007669"/>
    <property type="project" value="UniProtKB-KW"/>
</dbReference>
<keyword evidence="16" id="KW-0804">Transcription</keyword>
<protein>
    <recommendedName>
        <fullName evidence="5">Actin-related protein 8</fullName>
    </recommendedName>
</protein>
<evidence type="ECO:0000256" key="9">
    <source>
        <dbReference type="ARBA" id="ARBA00022741"/>
    </source>
</evidence>
<dbReference type="GO" id="GO:0006099">
    <property type="term" value="P:tricarboxylic acid cycle"/>
    <property type="evidence" value="ECO:0007669"/>
    <property type="project" value="InterPro"/>
</dbReference>
<dbReference type="PROSITE" id="PS01001">
    <property type="entry name" value="SDH_CYT_2"/>
    <property type="match status" value="1"/>
</dbReference>
<keyword evidence="17" id="KW-0233">DNA recombination</keyword>
<dbReference type="EnsemblMetazoa" id="AARA009034-RA">
    <property type="protein sequence ID" value="AARA009034-PA"/>
    <property type="gene ID" value="AARA009034"/>
</dbReference>
<organism evidence="21 22">
    <name type="scientific">Anopheles arabiensis</name>
    <name type="common">Mosquito</name>
    <dbReference type="NCBI Taxonomy" id="7173"/>
    <lineage>
        <taxon>Eukaryota</taxon>
        <taxon>Metazoa</taxon>
        <taxon>Ecdysozoa</taxon>
        <taxon>Arthropoda</taxon>
        <taxon>Hexapoda</taxon>
        <taxon>Insecta</taxon>
        <taxon>Pterygota</taxon>
        <taxon>Neoptera</taxon>
        <taxon>Endopterygota</taxon>
        <taxon>Diptera</taxon>
        <taxon>Nematocera</taxon>
        <taxon>Culicoidea</taxon>
        <taxon>Culicidae</taxon>
        <taxon>Anophelinae</taxon>
        <taxon>Anopheles</taxon>
    </lineage>
</organism>
<dbReference type="InterPro" id="IPR034804">
    <property type="entry name" value="SQR/QFR_C/D"/>
</dbReference>
<evidence type="ECO:0000256" key="13">
    <source>
        <dbReference type="ARBA" id="ARBA00023004"/>
    </source>
</evidence>
<dbReference type="GO" id="GO:0006121">
    <property type="term" value="P:mitochondrial electron transport, succinate to ubiquinone"/>
    <property type="evidence" value="ECO:0007669"/>
    <property type="project" value="TreeGrafter"/>
</dbReference>
<evidence type="ECO:0000256" key="17">
    <source>
        <dbReference type="ARBA" id="ARBA00023172"/>
    </source>
</evidence>
<keyword evidence="22" id="KW-1185">Reference proteome</keyword>
<dbReference type="VEuPathDB" id="VectorBase:AARA21_008781"/>
<comment type="subcellular location">
    <subcellularLocation>
        <location evidence="2">Membrane</location>
        <topology evidence="2">Multi-pass membrane protein</topology>
    </subcellularLocation>
    <subcellularLocation>
        <location evidence="1">Nucleus</location>
    </subcellularLocation>
</comment>
<evidence type="ECO:0000256" key="19">
    <source>
        <dbReference type="ARBA" id="ARBA00023242"/>
    </source>
</evidence>
<evidence type="ECO:0000256" key="18">
    <source>
        <dbReference type="ARBA" id="ARBA00023204"/>
    </source>
</evidence>
<dbReference type="Gene3D" id="1.20.1300.10">
    <property type="entry name" value="Fumarate reductase/succinate dehydrogenase, transmembrane subunit"/>
    <property type="match status" value="1"/>
</dbReference>
<dbReference type="Gene3D" id="3.90.640.10">
    <property type="entry name" value="Actin, Chain A, domain 4"/>
    <property type="match status" value="1"/>
</dbReference>
<dbReference type="PANTHER" id="PTHR10978">
    <property type="entry name" value="SUCCINATE DEHYDROGENASE CYTOCHROME B560 SUBUNIT"/>
    <property type="match status" value="1"/>
</dbReference>
<dbReference type="InterPro" id="IPR043129">
    <property type="entry name" value="ATPase_NBD"/>
</dbReference>
<keyword evidence="7" id="KW-0812">Transmembrane</keyword>
<evidence type="ECO:0000313" key="22">
    <source>
        <dbReference type="Proteomes" id="UP000075840"/>
    </source>
</evidence>
<dbReference type="InterPro" id="IPR000701">
    <property type="entry name" value="SuccDH_FuR_B_TM-su"/>
</dbReference>
<evidence type="ECO:0000256" key="11">
    <source>
        <dbReference type="ARBA" id="ARBA00022840"/>
    </source>
</evidence>
<keyword evidence="19" id="KW-0539">Nucleus</keyword>
<keyword evidence="14" id="KW-0805">Transcription regulation</keyword>
<dbReference type="GO" id="GO:0046872">
    <property type="term" value="F:metal ion binding"/>
    <property type="evidence" value="ECO:0007669"/>
    <property type="project" value="UniProtKB-KW"/>
</dbReference>
<dbReference type="FunFam" id="3.30.420.40:FF:000121">
    <property type="entry name" value="Actin-related protein 8"/>
    <property type="match status" value="1"/>
</dbReference>
<dbReference type="GO" id="GO:0009055">
    <property type="term" value="F:electron transfer activity"/>
    <property type="evidence" value="ECO:0007669"/>
    <property type="project" value="InterPro"/>
</dbReference>
<dbReference type="SUPFAM" id="SSF81343">
    <property type="entry name" value="Fumarate reductase respiratory complex transmembrane subunits"/>
    <property type="match status" value="1"/>
</dbReference>
<dbReference type="Pfam" id="PF01127">
    <property type="entry name" value="Sdh_cyt"/>
    <property type="match status" value="1"/>
</dbReference>
<dbReference type="GO" id="GO:0016020">
    <property type="term" value="C:membrane"/>
    <property type="evidence" value="ECO:0007669"/>
    <property type="project" value="UniProtKB-SubCell"/>
</dbReference>
<dbReference type="FunFam" id="3.30.420.40:FF:000294">
    <property type="entry name" value="Actin-related protein 8"/>
    <property type="match status" value="1"/>
</dbReference>
<keyword evidence="6" id="KW-0349">Heme</keyword>
<name>A0A182I632_ANOAR</name>
<evidence type="ECO:0000256" key="14">
    <source>
        <dbReference type="ARBA" id="ARBA00023015"/>
    </source>
</evidence>
<dbReference type="PANTHER" id="PTHR10978:SF5">
    <property type="entry name" value="SUCCINATE DEHYDROGENASE CYTOCHROME B560 SUBUNIT, MITOCHONDRIAL"/>
    <property type="match status" value="1"/>
</dbReference>
<dbReference type="CDD" id="cd03499">
    <property type="entry name" value="SQR_TypeC_SdhC"/>
    <property type="match status" value="1"/>
</dbReference>
<dbReference type="GO" id="GO:0006310">
    <property type="term" value="P:DNA recombination"/>
    <property type="evidence" value="ECO:0007669"/>
    <property type="project" value="UniProtKB-KW"/>
</dbReference>
<evidence type="ECO:0000256" key="2">
    <source>
        <dbReference type="ARBA" id="ARBA00004141"/>
    </source>
</evidence>
<evidence type="ECO:0000256" key="5">
    <source>
        <dbReference type="ARBA" id="ARBA00021608"/>
    </source>
</evidence>
<reference evidence="21" key="1">
    <citation type="submission" date="2022-08" db="UniProtKB">
        <authorList>
            <consortium name="EnsemblMetazoa"/>
        </authorList>
    </citation>
    <scope>IDENTIFICATION</scope>
    <source>
        <strain evidence="21">Dongola</strain>
    </source>
</reference>
<dbReference type="NCBIfam" id="TIGR02970">
    <property type="entry name" value="succ_dehyd_cytB"/>
    <property type="match status" value="1"/>
</dbReference>
<evidence type="ECO:0000313" key="21">
    <source>
        <dbReference type="EnsemblMetazoa" id="AARA009034-PA"/>
    </source>
</evidence>
<keyword evidence="13" id="KW-0408">Iron</keyword>
<accession>A0A182I632</accession>
<dbReference type="InterPro" id="IPR004000">
    <property type="entry name" value="Actin"/>
</dbReference>
<evidence type="ECO:0000256" key="15">
    <source>
        <dbReference type="ARBA" id="ARBA00023136"/>
    </source>
</evidence>
<dbReference type="Gene3D" id="3.30.420.40">
    <property type="match status" value="2"/>
</dbReference>
<dbReference type="FunFam" id="1.20.1300.10:FF:000011">
    <property type="entry name" value="Succinate dehydrogenase cytochrome b560 subunit"/>
    <property type="match status" value="1"/>
</dbReference>
<evidence type="ECO:0000256" key="8">
    <source>
        <dbReference type="ARBA" id="ARBA00022723"/>
    </source>
</evidence>
<dbReference type="GO" id="GO:0005524">
    <property type="term" value="F:ATP binding"/>
    <property type="evidence" value="ECO:0007669"/>
    <property type="project" value="UniProtKB-KW"/>
</dbReference>
<evidence type="ECO:0000256" key="12">
    <source>
        <dbReference type="ARBA" id="ARBA00022989"/>
    </source>
</evidence>
<evidence type="ECO:0000256" key="3">
    <source>
        <dbReference type="ARBA" id="ARBA00005163"/>
    </source>
</evidence>
<comment type="function">
    <text evidence="20">Plays an important role in the functional organization of mitotic chromosomes. Exhibits low basal ATPase activity, and unable to polymerize.</text>
</comment>
<keyword evidence="9" id="KW-0547">Nucleotide-binding</keyword>
<dbReference type="InterPro" id="IPR014314">
    <property type="entry name" value="Succ_DH_cytb556"/>
</dbReference>
<keyword evidence="18" id="KW-0234">DNA repair</keyword>
<keyword evidence="8" id="KW-0479">Metal-binding</keyword>
<proteinExistence type="inferred from homology"/>
<evidence type="ECO:0000256" key="16">
    <source>
        <dbReference type="ARBA" id="ARBA00023163"/>
    </source>
</evidence>
<dbReference type="Pfam" id="PF00022">
    <property type="entry name" value="Actin"/>
    <property type="match status" value="1"/>
</dbReference>
<sequence>MSTVKDQSEHQNHAQNIIVIHPGSHYLRIGRASDVNPVRILHAIARRRKPGGETHRDGLLPPVVEKTKELLQELEDGRLQITHTLQSCVQSNGQRRYATPPQQIAAFNRRSQPEVLPDGQTDWCDKDGRDVVIGEDVLQLNPNGEYNVHFPIRRGELNLHAGVGGSLFAVMSDLQSIWEHVLHTRLEIKPSDMKHYRAVLVIPDIYNRAHLREYVTLLLNQIGFGCCFLVQDHVAATFGAGLGYACVVDVGDGKTSVSCVEDGISHPNTRVRFDYGGADVTQVFYWLLQKCAFPYRECNEQMPLDGVLLRRLKEDFGHVNLDVCGSVEKSFTVQHPATPKRHYTLQVGDEAMVAPLSIFYTELLAITGANRTAPKTQNRCSSQPHPEDCFDAEYIRETGRRNKDNLEQSAIDSGALANTDAPDEDLVVDGLEQEREAKSNDRDYLLPGGQLVGLDQAVIQSIERCPTDELKRKMYSCILIVGGGIKFAGIASWLQSQLARKIPAAYRSEQSIVSSPKDMDPEITSWKGAAVMSCLESVVELWLTEPEWTRYGLRILREKAVFMWNACRRTLLQGYQSTNAALSLLAARTIVLKPVQADVRPGESHDDRNARLKRPQSPHLTIYSFQLTSMLSITHRFTGLALTGYITALGLGALAMPHDATHYLTMLEGLSAPTLIALKFTMAYPFAYHTVNGVRHLFWDMGKFLTIKEVYTTGYTMLGVSGVLAGLLTAL</sequence>
<dbReference type="CDD" id="cd10206">
    <property type="entry name" value="ASKHA_NBD_Arp8-like"/>
    <property type="match status" value="1"/>
</dbReference>
<comment type="pathway">
    <text evidence="3">Carbohydrate metabolism; tricarboxylic acid cycle.</text>
</comment>
<dbReference type="SUPFAM" id="SSF53067">
    <property type="entry name" value="Actin-like ATPase domain"/>
    <property type="match status" value="2"/>
</dbReference>
<evidence type="ECO:0000256" key="7">
    <source>
        <dbReference type="ARBA" id="ARBA00022692"/>
    </source>
</evidence>
<dbReference type="AlphaFoldDB" id="A0A182I632"/>
<comment type="similarity">
    <text evidence="4">Belongs to the actin family. ARP8 subfamily.</text>
</comment>